<name>A0AAD3RWK7_NEPGR</name>
<gene>
    <name evidence="2" type="ORF">Nepgr_000570</name>
</gene>
<evidence type="ECO:0000313" key="2">
    <source>
        <dbReference type="EMBL" id="GMG98730.1"/>
    </source>
</evidence>
<dbReference type="Proteomes" id="UP001279734">
    <property type="component" value="Unassembled WGS sequence"/>
</dbReference>
<feature type="signal peptide" evidence="1">
    <location>
        <begin position="1"/>
        <end position="25"/>
    </location>
</feature>
<proteinExistence type="predicted"/>
<reference evidence="2" key="1">
    <citation type="submission" date="2023-05" db="EMBL/GenBank/DDBJ databases">
        <title>Nepenthes gracilis genome sequencing.</title>
        <authorList>
            <person name="Fukushima K."/>
        </authorList>
    </citation>
    <scope>NUCLEOTIDE SEQUENCE</scope>
    <source>
        <strain evidence="2">SING2019-196</strain>
    </source>
</reference>
<evidence type="ECO:0000313" key="3">
    <source>
        <dbReference type="Proteomes" id="UP001279734"/>
    </source>
</evidence>
<keyword evidence="1" id="KW-0732">Signal</keyword>
<comment type="caution">
    <text evidence="2">The sequence shown here is derived from an EMBL/GenBank/DDBJ whole genome shotgun (WGS) entry which is preliminary data.</text>
</comment>
<evidence type="ECO:0000256" key="1">
    <source>
        <dbReference type="SAM" id="SignalP"/>
    </source>
</evidence>
<feature type="chain" id="PRO_5042086234" evidence="1">
    <location>
        <begin position="26"/>
        <end position="164"/>
    </location>
</feature>
<dbReference type="AlphaFoldDB" id="A0AAD3RWK7"/>
<protein>
    <submittedName>
        <fullName evidence="2">Uncharacterized protein</fullName>
    </submittedName>
</protein>
<keyword evidence="3" id="KW-1185">Reference proteome</keyword>
<dbReference type="EMBL" id="BSYO01000001">
    <property type="protein sequence ID" value="GMG98730.1"/>
    <property type="molecule type" value="Genomic_DNA"/>
</dbReference>
<accession>A0AAD3RWK7</accession>
<sequence length="164" mass="18464">MAYKRLASKVCFLLGLCPLPFIVTSGPSTSSLLVEKAYRFQGGPTGSCTTPPAPTRVEKEHVPIRIIDIYWIQSQHITTQDVKCAVLDQFIGMKLRSTADEKNKAEDTRTSNVDGLTLSTMSCRERETAFVIHFRGDAYFIRFSKLGKMNIVPKEAIHSTEYWD</sequence>
<organism evidence="2 3">
    <name type="scientific">Nepenthes gracilis</name>
    <name type="common">Slender pitcher plant</name>
    <dbReference type="NCBI Taxonomy" id="150966"/>
    <lineage>
        <taxon>Eukaryota</taxon>
        <taxon>Viridiplantae</taxon>
        <taxon>Streptophyta</taxon>
        <taxon>Embryophyta</taxon>
        <taxon>Tracheophyta</taxon>
        <taxon>Spermatophyta</taxon>
        <taxon>Magnoliopsida</taxon>
        <taxon>eudicotyledons</taxon>
        <taxon>Gunneridae</taxon>
        <taxon>Pentapetalae</taxon>
        <taxon>Caryophyllales</taxon>
        <taxon>Nepenthaceae</taxon>
        <taxon>Nepenthes</taxon>
    </lineage>
</organism>